<comment type="caution">
    <text evidence="3">The sequence shown here is derived from an EMBL/GenBank/DDBJ whole genome shotgun (WGS) entry which is preliminary data.</text>
</comment>
<evidence type="ECO:0008006" key="5">
    <source>
        <dbReference type="Google" id="ProtNLM"/>
    </source>
</evidence>
<feature type="region of interest" description="Disordered" evidence="2">
    <location>
        <begin position="1"/>
        <end position="144"/>
    </location>
</feature>
<dbReference type="OrthoDB" id="2013972at2759"/>
<dbReference type="InterPro" id="IPR029063">
    <property type="entry name" value="SAM-dependent_MTases_sf"/>
</dbReference>
<gene>
    <name evidence="3" type="ORF">VMCG_08896</name>
</gene>
<reference evidence="3 4" key="1">
    <citation type="submission" date="2015-09" db="EMBL/GenBank/DDBJ databases">
        <title>Host preference determinants of Valsa canker pathogens revealed by comparative genomics.</title>
        <authorList>
            <person name="Yin Z."/>
            <person name="Huang L."/>
        </authorList>
    </citation>
    <scope>NUCLEOTIDE SEQUENCE [LARGE SCALE GENOMIC DNA]</scope>
    <source>
        <strain evidence="3 4">03-1</strain>
    </source>
</reference>
<accession>A0A423VUR0</accession>
<sequence>MDIRNWINPPDDDEVAERKHDSASAPAPAPAPAQRTRSEENPDDSSPTHWAEAASKPDTSSSSSAAAAAPTVAPEIRAGLEAASKPQDRPSGPHQNPETPENTAPPQPRQTPHGAGTSHHHDSAASTSGSASGSGSGSGGLHAGFHGDADNASLNAPSTFSIGLSIDTDSSDADSALGSVRAQSSSMSASSSIFDFVEEHGHTWHRYHEGKYFMPNDIPEQERLDLQHSISVRLFGGLYLAPVDHPNRVLDIGTGTGIWAIEFANEHPESDVLGTDLSPIQPEYVPPNCRFEVDDAEDEWVFSARFDLIHARFMCGSFSNFPAIFESCYENLNPGGWIEFQDYYVKLQAMDDSLAGTALERWNDLVLEGVRRMGKNGLAAARFKGQMLDAGFVDVVERKYALPGNTWAKGEDQKMLGMMQLENILDGIHGMSIGLFTKMLGMSAEEVELLLVDVRKDMKNTRIHFYYIV</sequence>
<comment type="similarity">
    <text evidence="1">Belongs to the methyltransferase superfamily. LaeA methyltransferase family.</text>
</comment>
<dbReference type="Pfam" id="PF13489">
    <property type="entry name" value="Methyltransf_23"/>
    <property type="match status" value="1"/>
</dbReference>
<dbReference type="PANTHER" id="PTHR43591:SF102">
    <property type="entry name" value="S-ADENOSYL-L-METHIONINE-DEPENDENT METHYLTRANSFERASE"/>
    <property type="match status" value="1"/>
</dbReference>
<feature type="compositionally biased region" description="Low complexity" evidence="2">
    <location>
        <begin position="60"/>
        <end position="69"/>
    </location>
</feature>
<evidence type="ECO:0000256" key="1">
    <source>
        <dbReference type="ARBA" id="ARBA00038158"/>
    </source>
</evidence>
<protein>
    <recommendedName>
        <fullName evidence="5">Methyltransferase domain-containing protein</fullName>
    </recommendedName>
</protein>
<name>A0A423VUR0_9PEZI</name>
<dbReference type="AlphaFoldDB" id="A0A423VUR0"/>
<dbReference type="GO" id="GO:0008168">
    <property type="term" value="F:methyltransferase activity"/>
    <property type="evidence" value="ECO:0007669"/>
    <property type="project" value="TreeGrafter"/>
</dbReference>
<dbReference type="SUPFAM" id="SSF53335">
    <property type="entry name" value="S-adenosyl-L-methionine-dependent methyltransferases"/>
    <property type="match status" value="1"/>
</dbReference>
<dbReference type="PANTHER" id="PTHR43591">
    <property type="entry name" value="METHYLTRANSFERASE"/>
    <property type="match status" value="1"/>
</dbReference>
<dbReference type="Gene3D" id="3.40.50.150">
    <property type="entry name" value="Vaccinia Virus protein VP39"/>
    <property type="match status" value="1"/>
</dbReference>
<dbReference type="Proteomes" id="UP000283895">
    <property type="component" value="Unassembled WGS sequence"/>
</dbReference>
<organism evidence="3 4">
    <name type="scientific">Cytospora schulzeri</name>
    <dbReference type="NCBI Taxonomy" id="448051"/>
    <lineage>
        <taxon>Eukaryota</taxon>
        <taxon>Fungi</taxon>
        <taxon>Dikarya</taxon>
        <taxon>Ascomycota</taxon>
        <taxon>Pezizomycotina</taxon>
        <taxon>Sordariomycetes</taxon>
        <taxon>Sordariomycetidae</taxon>
        <taxon>Diaporthales</taxon>
        <taxon>Cytosporaceae</taxon>
        <taxon>Cytospora</taxon>
    </lineage>
</organism>
<feature type="compositionally biased region" description="Gly residues" evidence="2">
    <location>
        <begin position="132"/>
        <end position="142"/>
    </location>
</feature>
<evidence type="ECO:0000313" key="3">
    <source>
        <dbReference type="EMBL" id="ROV94748.1"/>
    </source>
</evidence>
<keyword evidence="4" id="KW-1185">Reference proteome</keyword>
<dbReference type="STRING" id="356882.A0A423VUR0"/>
<dbReference type="CDD" id="cd02440">
    <property type="entry name" value="AdoMet_MTases"/>
    <property type="match status" value="1"/>
</dbReference>
<evidence type="ECO:0000256" key="2">
    <source>
        <dbReference type="SAM" id="MobiDB-lite"/>
    </source>
</evidence>
<dbReference type="EMBL" id="LKEA01000039">
    <property type="protein sequence ID" value="ROV94748.1"/>
    <property type="molecule type" value="Genomic_DNA"/>
</dbReference>
<feature type="compositionally biased region" description="Polar residues" evidence="2">
    <location>
        <begin position="93"/>
        <end position="102"/>
    </location>
</feature>
<evidence type="ECO:0000313" key="4">
    <source>
        <dbReference type="Proteomes" id="UP000283895"/>
    </source>
</evidence>
<proteinExistence type="inferred from homology"/>